<evidence type="ECO:0000313" key="2">
    <source>
        <dbReference type="EMBL" id="CUR35227.1"/>
    </source>
</evidence>
<dbReference type="EMBL" id="CZDF01000172">
    <property type="protein sequence ID" value="CUR35227.1"/>
    <property type="molecule type" value="Genomic_DNA"/>
</dbReference>
<dbReference type="Pfam" id="PF01610">
    <property type="entry name" value="DDE_Tnp_ISL3"/>
    <property type="match status" value="1"/>
</dbReference>
<dbReference type="PANTHER" id="PTHR33498:SF1">
    <property type="entry name" value="TRANSPOSASE FOR INSERTION SEQUENCE ELEMENT IS1557"/>
    <property type="match status" value="1"/>
</dbReference>
<feature type="domain" description="Transposase IS204/IS1001/IS1096/IS1165 DDE" evidence="1">
    <location>
        <begin position="2"/>
        <end position="185"/>
    </location>
</feature>
<evidence type="ECO:0000313" key="3">
    <source>
        <dbReference type="Proteomes" id="UP000184315"/>
    </source>
</evidence>
<dbReference type="InterPro" id="IPR047951">
    <property type="entry name" value="Transpos_ISL3"/>
</dbReference>
<dbReference type="PANTHER" id="PTHR33498">
    <property type="entry name" value="TRANSPOSASE FOR INSERTION SEQUENCE ELEMENT IS1557"/>
    <property type="match status" value="1"/>
</dbReference>
<proteinExistence type="predicted"/>
<dbReference type="InterPro" id="IPR002560">
    <property type="entry name" value="Transposase_DDE"/>
</dbReference>
<protein>
    <recommendedName>
        <fullName evidence="1">Transposase IS204/IS1001/IS1096/IS1165 DDE domain-containing protein</fullName>
    </recommendedName>
</protein>
<evidence type="ECO:0000259" key="1">
    <source>
        <dbReference type="Pfam" id="PF01610"/>
    </source>
</evidence>
<dbReference type="AlphaFoldDB" id="A0A1J1LRK8"/>
<dbReference type="Proteomes" id="UP000184315">
    <property type="component" value="Unassembled WGS sequence"/>
</dbReference>
<sequence>MLKQQPESMRAKVKEVSVDMWGGFKKVIREVFPNALIVIDRFHVMKLVNSSLNQLRLKLELKGLKNRCLLLKNYVDLTPEERSDLKLLLKASPCLSIAYELKEELRDIYESSTTVLMGMRRLKKWLNSALIVFGKTAQTLKHHLPDICHYFINRTTSGVMEGLNNRIKLILRQSYGFKNFEMMREKLLACLSL</sequence>
<keyword evidence="3" id="KW-1185">Reference proteome</keyword>
<dbReference type="STRING" id="671072.PL9214650666"/>
<gene>
    <name evidence="2" type="ORF">PL9214650666</name>
</gene>
<reference evidence="3" key="1">
    <citation type="submission" date="2015-10" db="EMBL/GenBank/DDBJ databases">
        <authorList>
            <person name="Regsiter A."/>
            <person name="william w."/>
        </authorList>
    </citation>
    <scope>NUCLEOTIDE SEQUENCE [LARGE SCALE GENOMIC DNA]</scope>
</reference>
<organism evidence="2 3">
    <name type="scientific">Planktothrix tepida PCC 9214</name>
    <dbReference type="NCBI Taxonomy" id="671072"/>
    <lineage>
        <taxon>Bacteria</taxon>
        <taxon>Bacillati</taxon>
        <taxon>Cyanobacteriota</taxon>
        <taxon>Cyanophyceae</taxon>
        <taxon>Oscillatoriophycideae</taxon>
        <taxon>Oscillatoriales</taxon>
        <taxon>Microcoleaceae</taxon>
        <taxon>Planktothrix</taxon>
    </lineage>
</organism>
<accession>A0A1J1LRK8</accession>
<name>A0A1J1LRK8_9CYAN</name>